<organism evidence="1 2">
    <name type="scientific">Pseudomonas weihenstephanensis</name>
    <dbReference type="NCBI Taxonomy" id="1608994"/>
    <lineage>
        <taxon>Bacteria</taxon>
        <taxon>Pseudomonadati</taxon>
        <taxon>Pseudomonadota</taxon>
        <taxon>Gammaproteobacteria</taxon>
        <taxon>Pseudomonadales</taxon>
        <taxon>Pseudomonadaceae</taxon>
        <taxon>Pseudomonas</taxon>
    </lineage>
</organism>
<dbReference type="AlphaFoldDB" id="A0A0J6IKI0"/>
<dbReference type="Proteomes" id="UP000036325">
    <property type="component" value="Unassembled WGS sequence"/>
</dbReference>
<dbReference type="EMBL" id="JYLF01000009">
    <property type="protein sequence ID" value="KMN12244.1"/>
    <property type="molecule type" value="Genomic_DNA"/>
</dbReference>
<accession>A0A0J6IKI0</accession>
<name>A0A0J6IKI0_9PSED</name>
<evidence type="ECO:0000313" key="2">
    <source>
        <dbReference type="Proteomes" id="UP000036325"/>
    </source>
</evidence>
<evidence type="ECO:0000313" key="1">
    <source>
        <dbReference type="EMBL" id="KMN12244.1"/>
    </source>
</evidence>
<gene>
    <name evidence="1" type="ORF">TU86_18450</name>
</gene>
<dbReference type="PATRIC" id="fig|1608994.3.peg.4402"/>
<protein>
    <submittedName>
        <fullName evidence="1">Uncharacterized protein</fullName>
    </submittedName>
</protein>
<proteinExistence type="predicted"/>
<comment type="caution">
    <text evidence="1">The sequence shown here is derived from an EMBL/GenBank/DDBJ whole genome shotgun (WGS) entry which is preliminary data.</text>
</comment>
<sequence>MDTGIDADHPLRVTNAMDIVFIAQQRPRVRAVVQGQRAGQPVEPLPLQAKCYKAVDTRTGDYLGEFDTEAEAQALCNRLNAQLPQNQPR</sequence>
<reference evidence="1 2" key="1">
    <citation type="submission" date="2015-02" db="EMBL/GenBank/DDBJ databases">
        <title>Pseudomonas helleri sp. nov. and Pseudomonas weihenstephanensis sp. nov., isolated from raw cows milk.</title>
        <authorList>
            <person name="von Neubeck M."/>
            <person name="Huptas C."/>
            <person name="Wenning M."/>
            <person name="Scherer S."/>
        </authorList>
    </citation>
    <scope>NUCLEOTIDE SEQUENCE [LARGE SCALE GENOMIC DNA]</scope>
    <source>
        <strain evidence="1 2">DSM 29166</strain>
    </source>
</reference>